<keyword evidence="1" id="KW-0812">Transmembrane</keyword>
<evidence type="ECO:0000313" key="2">
    <source>
        <dbReference type="EMBL" id="MDR6226520.1"/>
    </source>
</evidence>
<protein>
    <submittedName>
        <fullName evidence="2">Uncharacterized protein</fullName>
    </submittedName>
</protein>
<dbReference type="EMBL" id="JAVDQG010000005">
    <property type="protein sequence ID" value="MDR6226520.1"/>
    <property type="molecule type" value="Genomic_DNA"/>
</dbReference>
<dbReference type="Proteomes" id="UP001185012">
    <property type="component" value="Unassembled WGS sequence"/>
</dbReference>
<proteinExistence type="predicted"/>
<keyword evidence="1" id="KW-0472">Membrane</keyword>
<gene>
    <name evidence="2" type="ORF">JOE21_002527</name>
</gene>
<keyword evidence="1" id="KW-1133">Transmembrane helix</keyword>
<name>A0ABU1IP05_9BACL</name>
<accession>A0ABU1IP05</accession>
<reference evidence="2 3" key="1">
    <citation type="submission" date="2023-07" db="EMBL/GenBank/DDBJ databases">
        <title>Genomic Encyclopedia of Type Strains, Phase IV (KMG-IV): sequencing the most valuable type-strain genomes for metagenomic binning, comparative biology and taxonomic classification.</title>
        <authorList>
            <person name="Goeker M."/>
        </authorList>
    </citation>
    <scope>NUCLEOTIDE SEQUENCE [LARGE SCALE GENOMIC DNA]</scope>
    <source>
        <strain evidence="2 3">DSM 45903</strain>
    </source>
</reference>
<sequence>MSVDTLSLVERRIWMLVRLAMILGSIGLLFFIVGLIWFFLNAV</sequence>
<comment type="caution">
    <text evidence="2">The sequence shown here is derived from an EMBL/GenBank/DDBJ whole genome shotgun (WGS) entry which is preliminary data.</text>
</comment>
<evidence type="ECO:0000256" key="1">
    <source>
        <dbReference type="SAM" id="Phobius"/>
    </source>
</evidence>
<keyword evidence="3" id="KW-1185">Reference proteome</keyword>
<feature type="transmembrane region" description="Helical" evidence="1">
    <location>
        <begin position="16"/>
        <end position="40"/>
    </location>
</feature>
<evidence type="ECO:0000313" key="3">
    <source>
        <dbReference type="Proteomes" id="UP001185012"/>
    </source>
</evidence>
<organism evidence="2 3">
    <name type="scientific">Desmospora profundinema</name>
    <dbReference type="NCBI Taxonomy" id="1571184"/>
    <lineage>
        <taxon>Bacteria</taxon>
        <taxon>Bacillati</taxon>
        <taxon>Bacillota</taxon>
        <taxon>Bacilli</taxon>
        <taxon>Bacillales</taxon>
        <taxon>Thermoactinomycetaceae</taxon>
        <taxon>Desmospora</taxon>
    </lineage>
</organism>